<evidence type="ECO:0000256" key="12">
    <source>
        <dbReference type="ARBA" id="ARBA00025705"/>
    </source>
</evidence>
<feature type="domain" description="Siroheme synthase central" evidence="18">
    <location>
        <begin position="117"/>
        <end position="143"/>
    </location>
</feature>
<dbReference type="NCBIfam" id="TIGR01470">
    <property type="entry name" value="cysG_Nterm"/>
    <property type="match status" value="1"/>
</dbReference>
<feature type="active site" description="Proton donor" evidence="14">
    <location>
        <position position="277"/>
    </location>
</feature>
<dbReference type="UniPathway" id="UPA00262">
    <property type="reaction ID" value="UER00211"/>
</dbReference>
<evidence type="ECO:0000259" key="17">
    <source>
        <dbReference type="Pfam" id="PF10414"/>
    </source>
</evidence>
<sequence>MRTLPINVRLDGRTVLVVGDGEAAHAKLRLLAKTPARLRVVAPDGWAGLGDWRGRVEVTARAFEPADLAGVALVYAATEDAAADTAVASAARAAGVPVNVVDRPALCDFITPAIVDRDPLSIAICTNGGAPVLGRRLRARIEAWLPQGFGRLVDNAAGFRDRLKAVLPEGADRRRFWDRFFDGAAGDDLLALSDDALGARLERLAQTAAAERDQGKAAGEAGGEVLLVGAGPGDPELLTLKAHRALQQADVIVYDRLVSEDVLDYARRDARFVHVGKRAGHPSWGQAAINDLLIREARAGNRVVRLKSGDPFVFGRAGEEVEDLTAAGVAVSVVPGVTAAAGCAAHSLIPLTHRDHASAVTLVTGQLKGGGAQSWRGLYGPGRTLAVYMGVTTARDIAQGLTGDGAPADLPVAIIERGTQAGERRVYGRLVDLPDLVAVHAIESPAMIVIGEVARLARDWPAEALAPLFADAESRAG</sequence>
<keyword evidence="6" id="KW-0949">S-adenosyl-L-methionine</keyword>
<dbReference type="InterPro" id="IPR014777">
    <property type="entry name" value="4pyrrole_Mease_sub1"/>
</dbReference>
<dbReference type="Gene3D" id="3.30.950.10">
    <property type="entry name" value="Methyltransferase, Cobalt-precorrin-4 Transmethylase, Domain 2"/>
    <property type="match status" value="1"/>
</dbReference>
<dbReference type="GO" id="GO:0032259">
    <property type="term" value="P:methylation"/>
    <property type="evidence" value="ECO:0007669"/>
    <property type="project" value="UniProtKB-KW"/>
</dbReference>
<evidence type="ECO:0000256" key="1">
    <source>
        <dbReference type="ARBA" id="ARBA00005010"/>
    </source>
</evidence>
<dbReference type="PANTHER" id="PTHR45790:SF3">
    <property type="entry name" value="S-ADENOSYL-L-METHIONINE-DEPENDENT UROPORPHYRINOGEN III METHYLTRANSFERASE, CHLOROPLASTIC"/>
    <property type="match status" value="1"/>
</dbReference>
<comment type="pathway">
    <text evidence="12">Porphyrin-containing compound metabolism; siroheme biosynthesis; precorrin-2 from uroporphyrinogen III: step 1/1.</text>
</comment>
<dbReference type="InterPro" id="IPR050161">
    <property type="entry name" value="Siro_Cobalamin_biosynth"/>
</dbReference>
<evidence type="ECO:0000256" key="15">
    <source>
        <dbReference type="RuleBase" id="RU003960"/>
    </source>
</evidence>
<dbReference type="InterPro" id="IPR014776">
    <property type="entry name" value="4pyrrole_Mease_sub2"/>
</dbReference>
<evidence type="ECO:0000256" key="3">
    <source>
        <dbReference type="ARBA" id="ARBA00022573"/>
    </source>
</evidence>
<evidence type="ECO:0000256" key="8">
    <source>
        <dbReference type="ARBA" id="ARBA00023027"/>
    </source>
</evidence>
<dbReference type="InterPro" id="IPR012409">
    <property type="entry name" value="Sirohaem_synth"/>
</dbReference>
<keyword evidence="7" id="KW-0560">Oxidoreductase</keyword>
<comment type="caution">
    <text evidence="19">The sequence shown here is derived from an EMBL/GenBank/DDBJ whole genome shotgun (WGS) entry which is preliminary data.</text>
</comment>
<keyword evidence="10" id="KW-0627">Porphyrin biosynthesis</keyword>
<proteinExistence type="inferred from homology"/>
<feature type="active site" description="Proton acceptor" evidence="14">
    <location>
        <position position="255"/>
    </location>
</feature>
<keyword evidence="8" id="KW-0520">NAD</keyword>
<keyword evidence="11" id="KW-0511">Multifunctional enzyme</keyword>
<keyword evidence="20" id="KW-1185">Reference proteome</keyword>
<accession>A0A4R2PF87</accession>
<evidence type="ECO:0000259" key="18">
    <source>
        <dbReference type="Pfam" id="PF14824"/>
    </source>
</evidence>
<reference evidence="19 20" key="1">
    <citation type="submission" date="2019-03" db="EMBL/GenBank/DDBJ databases">
        <title>Genomic Encyclopedia of Type Strains, Phase IV (KMG-IV): sequencing the most valuable type-strain genomes for metagenomic binning, comparative biology and taxonomic classification.</title>
        <authorList>
            <person name="Goeker M."/>
        </authorList>
    </citation>
    <scope>NUCLEOTIDE SEQUENCE [LARGE SCALE GENOMIC DNA]</scope>
    <source>
        <strain evidence="19 20">DSM 2132</strain>
    </source>
</reference>
<dbReference type="Gene3D" id="1.10.8.210">
    <property type="entry name" value="Sirohaem synthase, dimerisation domain"/>
    <property type="match status" value="1"/>
</dbReference>
<dbReference type="InterPro" id="IPR037115">
    <property type="entry name" value="Sirohaem_synt_dimer_dom_sf"/>
</dbReference>
<dbReference type="FunCoup" id="A0A4R2PF87">
    <property type="interactions" value="241"/>
</dbReference>
<dbReference type="GO" id="GO:0004851">
    <property type="term" value="F:uroporphyrin-III C-methyltransferase activity"/>
    <property type="evidence" value="ECO:0007669"/>
    <property type="project" value="InterPro"/>
</dbReference>
<evidence type="ECO:0000256" key="13">
    <source>
        <dbReference type="ARBA" id="ARBA00047561"/>
    </source>
</evidence>
<gene>
    <name evidence="19" type="ORF">EV659_106121</name>
</gene>
<dbReference type="InterPro" id="IPR006367">
    <property type="entry name" value="Sirohaem_synthase_N"/>
</dbReference>
<evidence type="ECO:0000256" key="5">
    <source>
        <dbReference type="ARBA" id="ARBA00022679"/>
    </source>
</evidence>
<dbReference type="InterPro" id="IPR035996">
    <property type="entry name" value="4pyrrol_Methylase_sf"/>
</dbReference>
<evidence type="ECO:0000256" key="6">
    <source>
        <dbReference type="ARBA" id="ARBA00022691"/>
    </source>
</evidence>
<dbReference type="Pfam" id="PF10414">
    <property type="entry name" value="CysG_dimeriser"/>
    <property type="match status" value="1"/>
</dbReference>
<dbReference type="NCBIfam" id="NF004790">
    <property type="entry name" value="PRK06136.1"/>
    <property type="match status" value="1"/>
</dbReference>
<dbReference type="Pfam" id="PF00590">
    <property type="entry name" value="TP_methylase"/>
    <property type="match status" value="1"/>
</dbReference>
<comment type="catalytic activity">
    <reaction evidence="13">
        <text>precorrin-2 + NAD(+) = sirohydrochlorin + NADH + 2 H(+)</text>
        <dbReference type="Rhea" id="RHEA:15613"/>
        <dbReference type="ChEBI" id="CHEBI:15378"/>
        <dbReference type="ChEBI" id="CHEBI:57540"/>
        <dbReference type="ChEBI" id="CHEBI:57945"/>
        <dbReference type="ChEBI" id="CHEBI:58351"/>
        <dbReference type="ChEBI" id="CHEBI:58827"/>
        <dbReference type="EC" id="1.3.1.76"/>
    </reaction>
</comment>
<dbReference type="PANTHER" id="PTHR45790">
    <property type="entry name" value="SIROHEME SYNTHASE-RELATED"/>
    <property type="match status" value="1"/>
</dbReference>
<keyword evidence="9" id="KW-0456">Lyase</keyword>
<keyword evidence="3" id="KW-0169">Cobalamin biosynthesis</keyword>
<dbReference type="NCBIfam" id="NF007922">
    <property type="entry name" value="PRK10637.1"/>
    <property type="match status" value="1"/>
</dbReference>
<dbReference type="InterPro" id="IPR036291">
    <property type="entry name" value="NAD(P)-bd_dom_sf"/>
</dbReference>
<dbReference type="InterPro" id="IPR019478">
    <property type="entry name" value="Sirohaem_synthase_dimer_dom"/>
</dbReference>
<evidence type="ECO:0000256" key="14">
    <source>
        <dbReference type="PIRSR" id="PIRSR036426-1"/>
    </source>
</evidence>
<name>A0A4R2PF87_RHOSA</name>
<dbReference type="SUPFAM" id="SSF53790">
    <property type="entry name" value="Tetrapyrrole methylase"/>
    <property type="match status" value="1"/>
</dbReference>
<dbReference type="NCBIfam" id="TIGR01469">
    <property type="entry name" value="cobA_cysG_Cterm"/>
    <property type="match status" value="1"/>
</dbReference>
<dbReference type="RefSeq" id="WP_132708629.1">
    <property type="nucleotide sequence ID" value="NZ_JACIGF010000006.1"/>
</dbReference>
<organism evidence="19 20">
    <name type="scientific">Rhodothalassium salexigens DSM 2132</name>
    <dbReference type="NCBI Taxonomy" id="1188247"/>
    <lineage>
        <taxon>Bacteria</taxon>
        <taxon>Pseudomonadati</taxon>
        <taxon>Pseudomonadota</taxon>
        <taxon>Alphaproteobacteria</taxon>
        <taxon>Rhodothalassiales</taxon>
        <taxon>Rhodothalassiaceae</taxon>
        <taxon>Rhodothalassium</taxon>
    </lineage>
</organism>
<dbReference type="InParanoid" id="A0A4R2PF87"/>
<dbReference type="InterPro" id="IPR000878">
    <property type="entry name" value="4pyrrol_Mease"/>
</dbReference>
<dbReference type="Pfam" id="PF14824">
    <property type="entry name" value="Sirohm_synth_M"/>
    <property type="match status" value="1"/>
</dbReference>
<dbReference type="GO" id="GO:0009236">
    <property type="term" value="P:cobalamin biosynthetic process"/>
    <property type="evidence" value="ECO:0007669"/>
    <property type="project" value="UniProtKB-KW"/>
</dbReference>
<dbReference type="GO" id="GO:0019354">
    <property type="term" value="P:siroheme biosynthetic process"/>
    <property type="evidence" value="ECO:0007669"/>
    <property type="project" value="UniProtKB-UniPathway"/>
</dbReference>
<keyword evidence="5 15" id="KW-0808">Transferase</keyword>
<evidence type="ECO:0000259" key="16">
    <source>
        <dbReference type="Pfam" id="PF00590"/>
    </source>
</evidence>
<dbReference type="InterPro" id="IPR006366">
    <property type="entry name" value="CobA/CysG_C"/>
</dbReference>
<dbReference type="InterPro" id="IPR028281">
    <property type="entry name" value="Sirohaem_synthase_central"/>
</dbReference>
<evidence type="ECO:0000313" key="20">
    <source>
        <dbReference type="Proteomes" id="UP000295399"/>
    </source>
</evidence>
<protein>
    <submittedName>
        <fullName evidence="19">Uroporphyrinogen-III C-methyltransferase /precorrin-2 dehydrogenase</fullName>
    </submittedName>
</protein>
<dbReference type="Gene3D" id="3.40.1010.10">
    <property type="entry name" value="Cobalt-precorrin-4 Transmethylase, Domain 1"/>
    <property type="match status" value="1"/>
</dbReference>
<feature type="domain" description="Tetrapyrrole methylase" evidence="16">
    <location>
        <begin position="225"/>
        <end position="432"/>
    </location>
</feature>
<evidence type="ECO:0000256" key="11">
    <source>
        <dbReference type="ARBA" id="ARBA00023268"/>
    </source>
</evidence>
<dbReference type="FunFam" id="3.40.1010.10:FF:000001">
    <property type="entry name" value="Siroheme synthase"/>
    <property type="match status" value="1"/>
</dbReference>
<feature type="domain" description="Sirohaem synthase dimerisation" evidence="17">
    <location>
        <begin position="149"/>
        <end position="204"/>
    </location>
</feature>
<evidence type="ECO:0000256" key="2">
    <source>
        <dbReference type="ARBA" id="ARBA00005879"/>
    </source>
</evidence>
<comment type="similarity">
    <text evidence="2 15">Belongs to the precorrin methyltransferase family.</text>
</comment>
<dbReference type="SUPFAM" id="SSF51735">
    <property type="entry name" value="NAD(P)-binding Rossmann-fold domains"/>
    <property type="match status" value="1"/>
</dbReference>
<dbReference type="AlphaFoldDB" id="A0A4R2PF87"/>
<evidence type="ECO:0000256" key="9">
    <source>
        <dbReference type="ARBA" id="ARBA00023239"/>
    </source>
</evidence>
<dbReference type="EMBL" id="SLXO01000006">
    <property type="protein sequence ID" value="TCP33963.1"/>
    <property type="molecule type" value="Genomic_DNA"/>
</dbReference>
<dbReference type="Gene3D" id="3.40.50.720">
    <property type="entry name" value="NAD(P)-binding Rossmann-like Domain"/>
    <property type="match status" value="1"/>
</dbReference>
<dbReference type="CDD" id="cd11642">
    <property type="entry name" value="SUMT"/>
    <property type="match status" value="1"/>
</dbReference>
<dbReference type="Proteomes" id="UP000295399">
    <property type="component" value="Unassembled WGS sequence"/>
</dbReference>
<dbReference type="SUPFAM" id="SSF75615">
    <property type="entry name" value="Siroheme synthase middle domains-like"/>
    <property type="match status" value="1"/>
</dbReference>
<dbReference type="GO" id="GO:0051287">
    <property type="term" value="F:NAD binding"/>
    <property type="evidence" value="ECO:0007669"/>
    <property type="project" value="InterPro"/>
</dbReference>
<evidence type="ECO:0000256" key="7">
    <source>
        <dbReference type="ARBA" id="ARBA00023002"/>
    </source>
</evidence>
<dbReference type="Pfam" id="PF13241">
    <property type="entry name" value="NAD_binding_7"/>
    <property type="match status" value="1"/>
</dbReference>
<comment type="pathway">
    <text evidence="1">Porphyrin-containing compound metabolism; siroheme biosynthesis; sirohydrochlorin from precorrin-2: step 1/1.</text>
</comment>
<dbReference type="GO" id="GO:0051266">
    <property type="term" value="F:sirohydrochlorin ferrochelatase activity"/>
    <property type="evidence" value="ECO:0007669"/>
    <property type="project" value="InterPro"/>
</dbReference>
<keyword evidence="4 15" id="KW-0489">Methyltransferase</keyword>
<dbReference type="Gene3D" id="3.30.160.110">
    <property type="entry name" value="Siroheme synthase, domain 2"/>
    <property type="match status" value="1"/>
</dbReference>
<dbReference type="InterPro" id="IPR003043">
    <property type="entry name" value="Uropor_MeTrfase_CS"/>
</dbReference>
<evidence type="ECO:0000256" key="10">
    <source>
        <dbReference type="ARBA" id="ARBA00023244"/>
    </source>
</evidence>
<dbReference type="PROSITE" id="PS00839">
    <property type="entry name" value="SUMT_1"/>
    <property type="match status" value="1"/>
</dbReference>
<dbReference type="PIRSF" id="PIRSF036426">
    <property type="entry name" value="Sirohaem_synth"/>
    <property type="match status" value="1"/>
</dbReference>
<evidence type="ECO:0000313" key="19">
    <source>
        <dbReference type="EMBL" id="TCP33963.1"/>
    </source>
</evidence>
<dbReference type="GO" id="GO:0043115">
    <property type="term" value="F:precorrin-2 dehydrogenase activity"/>
    <property type="evidence" value="ECO:0007669"/>
    <property type="project" value="UniProtKB-EC"/>
</dbReference>
<evidence type="ECO:0000256" key="4">
    <source>
        <dbReference type="ARBA" id="ARBA00022603"/>
    </source>
</evidence>
<dbReference type="OrthoDB" id="9815856at2"/>
<dbReference type="PROSITE" id="PS00840">
    <property type="entry name" value="SUMT_2"/>
    <property type="match status" value="1"/>
</dbReference>